<organism evidence="1 2">
    <name type="scientific">Candidula unifasciata</name>
    <dbReference type="NCBI Taxonomy" id="100452"/>
    <lineage>
        <taxon>Eukaryota</taxon>
        <taxon>Metazoa</taxon>
        <taxon>Spiralia</taxon>
        <taxon>Lophotrochozoa</taxon>
        <taxon>Mollusca</taxon>
        <taxon>Gastropoda</taxon>
        <taxon>Heterobranchia</taxon>
        <taxon>Euthyneura</taxon>
        <taxon>Panpulmonata</taxon>
        <taxon>Eupulmonata</taxon>
        <taxon>Stylommatophora</taxon>
        <taxon>Helicina</taxon>
        <taxon>Helicoidea</taxon>
        <taxon>Geomitridae</taxon>
        <taxon>Candidula</taxon>
    </lineage>
</organism>
<sequence>WGLSNPREITIVTLYVNIGAFPKGKNKIFTAETYKTWMGSWAMLTNRVIGFFDDDQIMEYFRKIRSLQPKDRTFLTKVNRSELSSFKHLERVRQLFSDPSYPKHNPNTVIPEYACAMSAKYDALDKAMATGLIQSKYVAWMDIGLFRKLGSAGYIFTLEVPPNVNSSCVSMTEVSQKDQMSKVTPRDYIWSNRVWVAGGFVLATTEVMEKFSKSYKNMVQILLDQNLTSTDQQIIGAMYSPDYIHQQPVNINAYRCKDGQFGLHGADRDYFCLPYICKETGENRRKETVSV</sequence>
<keyword evidence="2" id="KW-1185">Reference proteome</keyword>
<evidence type="ECO:0000313" key="2">
    <source>
        <dbReference type="Proteomes" id="UP000678393"/>
    </source>
</evidence>
<protein>
    <submittedName>
        <fullName evidence="1">Uncharacterized protein</fullName>
    </submittedName>
</protein>
<dbReference type="EMBL" id="CAJHNH020001101">
    <property type="protein sequence ID" value="CAG5121507.1"/>
    <property type="molecule type" value="Genomic_DNA"/>
</dbReference>
<dbReference type="AlphaFoldDB" id="A0A8S3YWD3"/>
<dbReference type="Pfam" id="PF09612">
    <property type="entry name" value="HtrL_YibB"/>
    <property type="match status" value="1"/>
</dbReference>
<proteinExistence type="predicted"/>
<gene>
    <name evidence="1" type="ORF">CUNI_LOCUS7065</name>
</gene>
<name>A0A8S3YWD3_9EUPU</name>
<evidence type="ECO:0000313" key="1">
    <source>
        <dbReference type="EMBL" id="CAG5121507.1"/>
    </source>
</evidence>
<accession>A0A8S3YWD3</accession>
<feature type="non-terminal residue" evidence="1">
    <location>
        <position position="1"/>
    </location>
</feature>
<reference evidence="1" key="1">
    <citation type="submission" date="2021-04" db="EMBL/GenBank/DDBJ databases">
        <authorList>
            <consortium name="Molecular Ecology Group"/>
        </authorList>
    </citation>
    <scope>NUCLEOTIDE SEQUENCE</scope>
</reference>
<dbReference type="Proteomes" id="UP000678393">
    <property type="component" value="Unassembled WGS sequence"/>
</dbReference>
<dbReference type="OrthoDB" id="411632at2759"/>
<comment type="caution">
    <text evidence="1">The sequence shown here is derived from an EMBL/GenBank/DDBJ whole genome shotgun (WGS) entry which is preliminary data.</text>
</comment>
<dbReference type="InterPro" id="IPR011735">
    <property type="entry name" value="WlaTC/HtrL_glycosyltransf"/>
</dbReference>